<dbReference type="Pfam" id="PF00149">
    <property type="entry name" value="Metallophos"/>
    <property type="match status" value="1"/>
</dbReference>
<dbReference type="SUPFAM" id="SSF56300">
    <property type="entry name" value="Metallo-dependent phosphatases"/>
    <property type="match status" value="1"/>
</dbReference>
<dbReference type="InterPro" id="IPR004843">
    <property type="entry name" value="Calcineurin-like_PHP"/>
</dbReference>
<organism evidence="2 3">
    <name type="scientific">Motilibacter deserti</name>
    <dbReference type="NCBI Taxonomy" id="2714956"/>
    <lineage>
        <taxon>Bacteria</taxon>
        <taxon>Bacillati</taxon>
        <taxon>Actinomycetota</taxon>
        <taxon>Actinomycetes</taxon>
        <taxon>Motilibacterales</taxon>
        <taxon>Motilibacteraceae</taxon>
        <taxon>Motilibacter</taxon>
    </lineage>
</organism>
<evidence type="ECO:0000259" key="1">
    <source>
        <dbReference type="Pfam" id="PF00149"/>
    </source>
</evidence>
<reference evidence="2 3" key="1">
    <citation type="submission" date="2020-03" db="EMBL/GenBank/DDBJ databases">
        <title>Two novel Motilibacter sp.</title>
        <authorList>
            <person name="Liu S."/>
        </authorList>
    </citation>
    <scope>NUCLEOTIDE SEQUENCE [LARGE SCALE GENOMIC DNA]</scope>
    <source>
        <strain evidence="2 3">E257</strain>
    </source>
</reference>
<dbReference type="PANTHER" id="PTHR31302:SF20">
    <property type="entry name" value="CONSERVED PROTEIN"/>
    <property type="match status" value="1"/>
</dbReference>
<protein>
    <submittedName>
        <fullName evidence="2">Metallophosphoesterase</fullName>
    </submittedName>
</protein>
<dbReference type="EMBL" id="JAANNP010000020">
    <property type="protein sequence ID" value="NHC15226.1"/>
    <property type="molecule type" value="Genomic_DNA"/>
</dbReference>
<name>A0ABX0GZY6_9ACTN</name>
<dbReference type="RefSeq" id="WP_166283485.1">
    <property type="nucleotide sequence ID" value="NZ_JAANNP010000020.1"/>
</dbReference>
<accession>A0ABX0GZY6</accession>
<sequence length="304" mass="32377">MQPLAPSLARVALAAAGIAAAGAAYSAGYEVRSFRLRRVEVPVLPAGQRPLRVLHLSDLHVLPRQRRKVEWVRRLAALEPDLVVDTGDNLAGLDAVPAALDALGPLLEKPGVFVFGSNDYTAPSFRNPAVYLRRGGSSGPDDKPRRGIELPWQDLRDALSDAGWVDLNNARAQLTVDGRDLELVGVDDPHIGRDRYAAVGGPADPAADLLLGVAHAPYRRVLDAMSADGARLVLAGHTHGGQLRVPLSPASLVTNCDLPRWQARGLSRWGGSWLHVSAGLGTSPYVPLRFACPPEATLLTLVAA</sequence>
<evidence type="ECO:0000313" key="2">
    <source>
        <dbReference type="EMBL" id="NHC15226.1"/>
    </source>
</evidence>
<comment type="caution">
    <text evidence="2">The sequence shown here is derived from an EMBL/GenBank/DDBJ whole genome shotgun (WGS) entry which is preliminary data.</text>
</comment>
<keyword evidence="3" id="KW-1185">Reference proteome</keyword>
<dbReference type="InterPro" id="IPR051158">
    <property type="entry name" value="Metallophosphoesterase_sf"/>
</dbReference>
<dbReference type="Gene3D" id="3.60.21.10">
    <property type="match status" value="1"/>
</dbReference>
<dbReference type="Proteomes" id="UP000800981">
    <property type="component" value="Unassembled WGS sequence"/>
</dbReference>
<feature type="domain" description="Calcineurin-like phosphoesterase" evidence="1">
    <location>
        <begin position="51"/>
        <end position="240"/>
    </location>
</feature>
<evidence type="ECO:0000313" key="3">
    <source>
        <dbReference type="Proteomes" id="UP000800981"/>
    </source>
</evidence>
<gene>
    <name evidence="2" type="ORF">G9H71_15690</name>
</gene>
<proteinExistence type="predicted"/>
<dbReference type="InterPro" id="IPR029052">
    <property type="entry name" value="Metallo-depent_PP-like"/>
</dbReference>
<dbReference type="PANTHER" id="PTHR31302">
    <property type="entry name" value="TRANSMEMBRANE PROTEIN WITH METALLOPHOSPHOESTERASE DOMAIN-RELATED"/>
    <property type="match status" value="1"/>
</dbReference>